<name>A0ABQ7A6B0_BRACR</name>
<dbReference type="Pfam" id="PF21467">
    <property type="entry name" value="BetaGal_gal-bd"/>
    <property type="match status" value="1"/>
</dbReference>
<comment type="caution">
    <text evidence="4">The sequence shown here is derived from an EMBL/GenBank/DDBJ whole genome shotgun (WGS) entry which is preliminary data.</text>
</comment>
<protein>
    <recommendedName>
        <fullName evidence="3">Beta-galactosidase galactose-binding domain-containing protein</fullName>
    </recommendedName>
</protein>
<dbReference type="Proteomes" id="UP000266723">
    <property type="component" value="Unassembled WGS sequence"/>
</dbReference>
<dbReference type="Gene3D" id="2.60.120.260">
    <property type="entry name" value="Galactose-binding domain-like"/>
    <property type="match status" value="1"/>
</dbReference>
<reference evidence="4 5" key="1">
    <citation type="journal article" date="2020" name="BMC Genomics">
        <title>Intraspecific diversification of the crop wild relative Brassica cretica Lam. using demographic model selection.</title>
        <authorList>
            <person name="Kioukis A."/>
            <person name="Michalopoulou V.A."/>
            <person name="Briers L."/>
            <person name="Pirintsos S."/>
            <person name="Studholme D.J."/>
            <person name="Pavlidis P."/>
            <person name="Sarris P.F."/>
        </authorList>
    </citation>
    <scope>NUCLEOTIDE SEQUENCE [LARGE SCALE GENOMIC DNA]</scope>
    <source>
        <strain evidence="5">cv. PFS-1207/04</strain>
    </source>
</reference>
<gene>
    <name evidence="4" type="ORF">DY000_02054896</name>
</gene>
<evidence type="ECO:0000313" key="5">
    <source>
        <dbReference type="Proteomes" id="UP000266723"/>
    </source>
</evidence>
<dbReference type="InterPro" id="IPR048913">
    <property type="entry name" value="BetaGal_gal-bd"/>
</dbReference>
<dbReference type="EMBL" id="QGKV02002055">
    <property type="protein sequence ID" value="KAF3493175.1"/>
    <property type="molecule type" value="Genomic_DNA"/>
</dbReference>
<feature type="domain" description="Beta-galactosidase galactose-binding" evidence="3">
    <location>
        <begin position="37"/>
        <end position="84"/>
    </location>
</feature>
<dbReference type="SUPFAM" id="SSF49785">
    <property type="entry name" value="Galactose-binding domain-like"/>
    <property type="match status" value="1"/>
</dbReference>
<proteinExistence type="predicted"/>
<keyword evidence="1" id="KW-0378">Hydrolase</keyword>
<sequence>MIVSHHTARNYMKSKKTNKKFDFKVFTETGPKIKSDYGWYTTKFKIDDNDLKNKGGKPTVRVSNVGHALHAWLNGEYHGRVALILLSVCQRETETLVSVGGHGAVVTLMDPSKNVTER</sequence>
<dbReference type="InterPro" id="IPR008979">
    <property type="entry name" value="Galactose-bd-like_sf"/>
</dbReference>
<evidence type="ECO:0000313" key="4">
    <source>
        <dbReference type="EMBL" id="KAF3493175.1"/>
    </source>
</evidence>
<evidence type="ECO:0000259" key="3">
    <source>
        <dbReference type="Pfam" id="PF21467"/>
    </source>
</evidence>
<accession>A0ABQ7A6B0</accession>
<evidence type="ECO:0000256" key="1">
    <source>
        <dbReference type="ARBA" id="ARBA00022801"/>
    </source>
</evidence>
<keyword evidence="5" id="KW-1185">Reference proteome</keyword>
<evidence type="ECO:0000256" key="2">
    <source>
        <dbReference type="ARBA" id="ARBA00023295"/>
    </source>
</evidence>
<organism evidence="4 5">
    <name type="scientific">Brassica cretica</name>
    <name type="common">Mustard</name>
    <dbReference type="NCBI Taxonomy" id="69181"/>
    <lineage>
        <taxon>Eukaryota</taxon>
        <taxon>Viridiplantae</taxon>
        <taxon>Streptophyta</taxon>
        <taxon>Embryophyta</taxon>
        <taxon>Tracheophyta</taxon>
        <taxon>Spermatophyta</taxon>
        <taxon>Magnoliopsida</taxon>
        <taxon>eudicotyledons</taxon>
        <taxon>Gunneridae</taxon>
        <taxon>Pentapetalae</taxon>
        <taxon>rosids</taxon>
        <taxon>malvids</taxon>
        <taxon>Brassicales</taxon>
        <taxon>Brassicaceae</taxon>
        <taxon>Brassiceae</taxon>
        <taxon>Brassica</taxon>
    </lineage>
</organism>
<keyword evidence="2" id="KW-0326">Glycosidase</keyword>